<sequence length="52" mass="6530">MPQMSPMNWFFLFLYFNSMLYMTIVKIYFLSNFYVESHKEKEVMTMTMFFMI</sequence>
<evidence type="ECO:0000256" key="1">
    <source>
        <dbReference type="SAM" id="Phobius"/>
    </source>
</evidence>
<name>K7QLB7_CALHY</name>
<feature type="transmembrane region" description="Helical" evidence="1">
    <location>
        <begin position="12"/>
        <end position="35"/>
    </location>
</feature>
<geneLocation type="mitochondrion" evidence="2"/>
<gene>
    <name evidence="2" type="primary">ATP8</name>
</gene>
<organism evidence="2">
    <name type="scientific">Calanus hyperboreus</name>
    <name type="common">Copepod</name>
    <dbReference type="NCBI Taxonomy" id="114069"/>
    <lineage>
        <taxon>Eukaryota</taxon>
        <taxon>Metazoa</taxon>
        <taxon>Ecdysozoa</taxon>
        <taxon>Arthropoda</taxon>
        <taxon>Crustacea</taxon>
        <taxon>Multicrustacea</taxon>
        <taxon>Hexanauplia</taxon>
        <taxon>Copepoda</taxon>
        <taxon>Calanoida</taxon>
        <taxon>Calanidae</taxon>
        <taxon>Calanus</taxon>
    </lineage>
</organism>
<dbReference type="CTD" id="4509"/>
<proteinExistence type="predicted"/>
<dbReference type="AlphaFoldDB" id="K7QLB7"/>
<reference evidence="2" key="1">
    <citation type="journal article" date="2013" name="Gene">
        <title>The complete mitochondrial genome of Arctic Calanus hyperboreus (Copepoda, Calanoida) reveals characteristic patterns in calanoid mitochondrial genome.</title>
        <authorList>
            <person name="Kim S."/>
            <person name="Lim B.J."/>
            <person name="Min G.S."/>
            <person name="Choi H.G."/>
        </authorList>
    </citation>
    <scope>NUCLEOTIDE SEQUENCE</scope>
</reference>
<keyword evidence="1" id="KW-0812">Transmembrane</keyword>
<dbReference type="RefSeq" id="YP_007026100.1">
    <property type="nucleotide sequence ID" value="NC_019627.1"/>
</dbReference>
<protein>
    <submittedName>
        <fullName evidence="2">ATP synthase F0 subunit 8</fullName>
    </submittedName>
</protein>
<evidence type="ECO:0000313" key="2">
    <source>
        <dbReference type="EMBL" id="AFU88790.1"/>
    </source>
</evidence>
<dbReference type="GeneID" id="14049683"/>
<keyword evidence="1" id="KW-1133">Transmembrane helix</keyword>
<accession>K7QLB7</accession>
<keyword evidence="2" id="KW-0496">Mitochondrion</keyword>
<dbReference type="EMBL" id="JX678968">
    <property type="protein sequence ID" value="AFU88790.1"/>
    <property type="molecule type" value="Genomic_DNA"/>
</dbReference>
<keyword evidence="1" id="KW-0472">Membrane</keyword>